<dbReference type="InterPro" id="IPR004000">
    <property type="entry name" value="Actin"/>
</dbReference>
<protein>
    <submittedName>
        <fullName evidence="2">Actin-like 53kda protein</fullName>
    </submittedName>
</protein>
<evidence type="ECO:0000313" key="3">
    <source>
        <dbReference type="Proteomes" id="UP000034350"/>
    </source>
</evidence>
<proteinExistence type="inferred from homology"/>
<dbReference type="VEuPathDB" id="MicrosporidiaDB:AAJ76_2200045796"/>
<dbReference type="AlphaFoldDB" id="A0A0F9YS92"/>
<dbReference type="PANTHER" id="PTHR11937">
    <property type="entry name" value="ACTIN"/>
    <property type="match status" value="1"/>
</dbReference>
<organism evidence="2 3">
    <name type="scientific">Vairimorpha ceranae</name>
    <dbReference type="NCBI Taxonomy" id="40302"/>
    <lineage>
        <taxon>Eukaryota</taxon>
        <taxon>Fungi</taxon>
        <taxon>Fungi incertae sedis</taxon>
        <taxon>Microsporidia</taxon>
        <taxon>Nosematidae</taxon>
        <taxon>Vairimorpha</taxon>
    </lineage>
</organism>
<dbReference type="EMBL" id="JPQZ01000022">
    <property type="protein sequence ID" value="KKO75417.1"/>
    <property type="molecule type" value="Genomic_DNA"/>
</dbReference>
<gene>
    <name evidence="2" type="ORF">AAJ76_2200045796</name>
</gene>
<dbReference type="RefSeq" id="XP_024331159.1">
    <property type="nucleotide sequence ID" value="XM_024474642.1"/>
</dbReference>
<keyword evidence="3" id="KW-1185">Reference proteome</keyword>
<reference evidence="2 3" key="1">
    <citation type="journal article" date="2015" name="Environ. Microbiol.">
        <title>Genome analyses suggest the presence of polyploidy and recent human-driven expansions in eight global populations of the honeybee pathogen Nosema ceranae.</title>
        <authorList>
            <person name="Pelin A."/>
            <person name="Selman M."/>
            <person name="Aris-Brosou S."/>
            <person name="Farinelli L."/>
            <person name="Corradi N."/>
        </authorList>
    </citation>
    <scope>NUCLEOTIDE SEQUENCE [LARGE SCALE GENOMIC DNA]</scope>
    <source>
        <strain evidence="2 3">PA08 1199</strain>
    </source>
</reference>
<dbReference type="InterPro" id="IPR043129">
    <property type="entry name" value="ATPase_NBD"/>
</dbReference>
<evidence type="ECO:0000256" key="1">
    <source>
        <dbReference type="RuleBase" id="RU000487"/>
    </source>
</evidence>
<dbReference type="Gene3D" id="3.30.420.40">
    <property type="match status" value="2"/>
</dbReference>
<comment type="caution">
    <text evidence="2">The sequence shown here is derived from an EMBL/GenBank/DDBJ whole genome shotgun (WGS) entry which is preliminary data.</text>
</comment>
<dbReference type="OrthoDB" id="5132116at2759"/>
<evidence type="ECO:0000313" key="2">
    <source>
        <dbReference type="EMBL" id="KKO75417.1"/>
    </source>
</evidence>
<dbReference type="SMART" id="SM00268">
    <property type="entry name" value="ACTIN"/>
    <property type="match status" value="1"/>
</dbReference>
<accession>A0A0F9YS92</accession>
<dbReference type="Gene3D" id="3.90.640.10">
    <property type="entry name" value="Actin, Chain A, domain 4"/>
    <property type="match status" value="1"/>
</dbReference>
<name>A0A0F9YS92_9MICR</name>
<dbReference type="Pfam" id="PF00022">
    <property type="entry name" value="Actin"/>
    <property type="match status" value="2"/>
</dbReference>
<dbReference type="GeneID" id="36319567"/>
<dbReference type="Proteomes" id="UP000034350">
    <property type="component" value="Unassembled WGS sequence"/>
</dbReference>
<dbReference type="OMA" id="ADIGHET"/>
<dbReference type="SUPFAM" id="SSF53067">
    <property type="entry name" value="Actin-like ATPase domain"/>
    <property type="match status" value="2"/>
</dbReference>
<comment type="similarity">
    <text evidence="1">Belongs to the actin family.</text>
</comment>
<dbReference type="VEuPathDB" id="MicrosporidiaDB:G9O61_00g013870"/>
<dbReference type="VEuPathDB" id="MicrosporidiaDB:NCER_101031"/>
<sequence>MFICSDNNSVIVDIGTETYKIGYSDKEYPMYFNSSKTFKNQFLSPVSCSTITNIDSYMTLLKDNLPKDTSYLLVCENTFENESVKNKLLAEIMEENLASSVIFFKSAILDTFSYSKTTALVLSFSGGSSQIVSVVEGYVTYRKKIDFGCENITEMYLNKIDKNKLDNKFSSFSFYANDNFLNFKKSEYARLKKEDFYLKCHDISFKHQFDYLHRGMFKILELLDEVLQNNSPDKKSALLNNIIISGGGSYINNVLSICQNIISTKYGKDNICVINHPSRFHTYFGGVLAGNIGNFKSLNIGRADYAESGVNIFKKKNHSWLINKNI</sequence>